<organism evidence="2 3">
    <name type="scientific">Streptomyces microflavus</name>
    <name type="common">Streptomyces lipmanii</name>
    <dbReference type="NCBI Taxonomy" id="1919"/>
    <lineage>
        <taxon>Bacteria</taxon>
        <taxon>Bacillati</taxon>
        <taxon>Actinomycetota</taxon>
        <taxon>Actinomycetes</taxon>
        <taxon>Kitasatosporales</taxon>
        <taxon>Streptomycetaceae</taxon>
        <taxon>Streptomyces</taxon>
    </lineage>
</organism>
<gene>
    <name evidence="2" type="ORF">Smic_45200</name>
</gene>
<feature type="compositionally biased region" description="Basic residues" evidence="1">
    <location>
        <begin position="78"/>
        <end position="96"/>
    </location>
</feature>
<feature type="region of interest" description="Disordered" evidence="1">
    <location>
        <begin position="63"/>
        <end position="195"/>
    </location>
</feature>
<feature type="region of interest" description="Disordered" evidence="1">
    <location>
        <begin position="1"/>
        <end position="21"/>
    </location>
</feature>
<evidence type="ECO:0000313" key="2">
    <source>
        <dbReference type="EMBL" id="GFN05964.1"/>
    </source>
</evidence>
<evidence type="ECO:0000256" key="1">
    <source>
        <dbReference type="SAM" id="MobiDB-lite"/>
    </source>
</evidence>
<dbReference type="EMBL" id="BLWD01000001">
    <property type="protein sequence ID" value="GFN05964.1"/>
    <property type="molecule type" value="Genomic_DNA"/>
</dbReference>
<name>A0A7J0CVP4_STRMI</name>
<protein>
    <submittedName>
        <fullName evidence="2">Uncharacterized protein</fullName>
    </submittedName>
</protein>
<comment type="caution">
    <text evidence="2">The sequence shown here is derived from an EMBL/GenBank/DDBJ whole genome shotgun (WGS) entry which is preliminary data.</text>
</comment>
<dbReference type="AlphaFoldDB" id="A0A7J0CVP4"/>
<accession>A0A7J0CVP4</accession>
<proteinExistence type="predicted"/>
<evidence type="ECO:0000313" key="3">
    <source>
        <dbReference type="Proteomes" id="UP000498740"/>
    </source>
</evidence>
<reference evidence="2 3" key="1">
    <citation type="submission" date="2020-05" db="EMBL/GenBank/DDBJ databases">
        <title>Whole genome shotgun sequence of Streptomyces microflavus NBRC 13062.</title>
        <authorList>
            <person name="Komaki H."/>
            <person name="Tamura T."/>
        </authorList>
    </citation>
    <scope>NUCLEOTIDE SEQUENCE [LARGE SCALE GENOMIC DNA]</scope>
    <source>
        <strain evidence="2 3">NBRC 13062</strain>
    </source>
</reference>
<sequence>MARAEVEGQHQLGGAAGPGGGAFALRWLPGRFAERQRVALAEGGRAQAREEVGRAAAQHRFRLKAARERQVAAYPAHRGAHVQHRARRNPHGRAPRHGPPVDAHPAPRTADDGHHGPVGADRAPGDGGLQEGGARPVARQPVGQPGGGGVQHPGPPDAEVRPAGAARVLDGGEGAGADDVEDPLPSRTDVNCPPP</sequence>
<dbReference type="Proteomes" id="UP000498740">
    <property type="component" value="Unassembled WGS sequence"/>
</dbReference>